<evidence type="ECO:0000259" key="4">
    <source>
        <dbReference type="PROSITE" id="PS51253"/>
    </source>
</evidence>
<keyword evidence="6" id="KW-1185">Reference proteome</keyword>
<dbReference type="EMBL" id="UYWY01019885">
    <property type="protein sequence ID" value="VDM39680.1"/>
    <property type="molecule type" value="Genomic_DNA"/>
</dbReference>
<evidence type="ECO:0000256" key="1">
    <source>
        <dbReference type="ARBA" id="ARBA00004123"/>
    </source>
</evidence>
<evidence type="ECO:0000313" key="7">
    <source>
        <dbReference type="WBParaSite" id="TCNE_0000835901-mRNA-1"/>
    </source>
</evidence>
<accession>A0A183UIN9</accession>
<dbReference type="Proteomes" id="UP000050794">
    <property type="component" value="Unassembled WGS sequence"/>
</dbReference>
<dbReference type="InterPro" id="IPR006600">
    <property type="entry name" value="HTH_CenpB_DNA-bd_dom"/>
</dbReference>
<reference evidence="5 6" key="2">
    <citation type="submission" date="2018-11" db="EMBL/GenBank/DDBJ databases">
        <authorList>
            <consortium name="Pathogen Informatics"/>
        </authorList>
    </citation>
    <scope>NUCLEOTIDE SEQUENCE [LARGE SCALE GENOMIC DNA]</scope>
</reference>
<comment type="subcellular location">
    <subcellularLocation>
        <location evidence="1">Nucleus</location>
    </subcellularLocation>
</comment>
<evidence type="ECO:0000256" key="2">
    <source>
        <dbReference type="ARBA" id="ARBA00023125"/>
    </source>
</evidence>
<evidence type="ECO:0000313" key="5">
    <source>
        <dbReference type="EMBL" id="VDM39680.1"/>
    </source>
</evidence>
<keyword evidence="2" id="KW-0238">DNA-binding</keyword>
<feature type="domain" description="HTH CENPB-type" evidence="4">
    <location>
        <begin position="387"/>
        <end position="458"/>
    </location>
</feature>
<dbReference type="AlphaFoldDB" id="A0A183UIN9"/>
<gene>
    <name evidence="5" type="ORF">TCNE_LOCUS8359</name>
</gene>
<dbReference type="PROSITE" id="PS51253">
    <property type="entry name" value="HTH_CENPB"/>
    <property type="match status" value="1"/>
</dbReference>
<dbReference type="SUPFAM" id="SSF46689">
    <property type="entry name" value="Homeodomain-like"/>
    <property type="match status" value="1"/>
</dbReference>
<dbReference type="InterPro" id="IPR050863">
    <property type="entry name" value="CenT-Element_Derived"/>
</dbReference>
<feature type="region of interest" description="Disordered" evidence="3">
    <location>
        <begin position="285"/>
        <end position="307"/>
    </location>
</feature>
<dbReference type="GO" id="GO:0005634">
    <property type="term" value="C:nucleus"/>
    <property type="evidence" value="ECO:0007669"/>
    <property type="project" value="UniProtKB-SubCell"/>
</dbReference>
<dbReference type="WBParaSite" id="TCNE_0000835901-mRNA-1">
    <property type="protein sequence ID" value="TCNE_0000835901-mRNA-1"/>
    <property type="gene ID" value="TCNE_0000835901"/>
</dbReference>
<dbReference type="Pfam" id="PF03221">
    <property type="entry name" value="HTH_Tnp_Tc5"/>
    <property type="match status" value="1"/>
</dbReference>
<dbReference type="Gene3D" id="1.10.10.60">
    <property type="entry name" value="Homeodomain-like"/>
    <property type="match status" value="1"/>
</dbReference>
<dbReference type="PANTHER" id="PTHR19303">
    <property type="entry name" value="TRANSPOSON"/>
    <property type="match status" value="1"/>
</dbReference>
<feature type="region of interest" description="Disordered" evidence="3">
    <location>
        <begin position="86"/>
        <end position="118"/>
    </location>
</feature>
<feature type="compositionally biased region" description="Low complexity" evidence="3">
    <location>
        <begin position="10"/>
        <end position="21"/>
    </location>
</feature>
<dbReference type="SMART" id="SM00674">
    <property type="entry name" value="CENPB"/>
    <property type="match status" value="1"/>
</dbReference>
<dbReference type="GO" id="GO:0003677">
    <property type="term" value="F:DNA binding"/>
    <property type="evidence" value="ECO:0007669"/>
    <property type="project" value="UniProtKB-KW"/>
</dbReference>
<evidence type="ECO:0000256" key="3">
    <source>
        <dbReference type="SAM" id="MobiDB-lite"/>
    </source>
</evidence>
<feature type="compositionally biased region" description="Polar residues" evidence="3">
    <location>
        <begin position="22"/>
        <end position="32"/>
    </location>
</feature>
<reference evidence="7" key="1">
    <citation type="submission" date="2016-06" db="UniProtKB">
        <authorList>
            <consortium name="WormBaseParasite"/>
        </authorList>
    </citation>
    <scope>IDENTIFICATION</scope>
</reference>
<proteinExistence type="predicted"/>
<evidence type="ECO:0000313" key="6">
    <source>
        <dbReference type="Proteomes" id="UP000050794"/>
    </source>
</evidence>
<organism evidence="6 7">
    <name type="scientific">Toxocara canis</name>
    <name type="common">Canine roundworm</name>
    <dbReference type="NCBI Taxonomy" id="6265"/>
    <lineage>
        <taxon>Eukaryota</taxon>
        <taxon>Metazoa</taxon>
        <taxon>Ecdysozoa</taxon>
        <taxon>Nematoda</taxon>
        <taxon>Chromadorea</taxon>
        <taxon>Rhabditida</taxon>
        <taxon>Spirurina</taxon>
        <taxon>Ascaridomorpha</taxon>
        <taxon>Ascaridoidea</taxon>
        <taxon>Toxocaridae</taxon>
        <taxon>Toxocara</taxon>
    </lineage>
</organism>
<sequence length="751" mass="80735">MRRSNRHHPSSAAADAHPQSAKSPTRSNSTKRTQAEVKQSGRASWPLKQQSVSEPRKQRAAAMVAKDAMILMTNNAVVKQVKNIDALTTSPPSEPPIETPKDGNSERQHPKEEAGTSLLNVSSTLPRDLSAFPRELTVKEVIAKSMRANRVSMRGLSRDIVGIMKDMQTKETCSMATTSQDGNQPSPQHHTTTVQEVETLEVKKTEQRAPLVVTLDTILPSVLSVGANATQATEERFSDSRRQGHMTVQEVINPPLLGTVQSSFANAGNPRSNALPTENQALKGISSMDASDRSDGSNKKSGGNRTNLKCDEEMLVDVVGDGNSRSSDINRDLSVSEKVLMIADFDAGMLPHELEQKYNVTKMQVAEVLSNRIPIIRQQAASLSDRVALKRRRTNFVGLNIMMWRFFCDCRDQGIVLNGRQLKEHALTIARQLGLHNFKGSEGWLDSFKRRHSIDLKTMTGHPVIYETDNDGNVFCPGENLVEQYSPRTESPRTGEEMLNSSSSMIVDANQFLIDAADAAARAVTSTGSFSPTSNLNTLAIAACNTGEIGPCQATAAVHTTQPLDLAILPTTSTTGLSTPIIAQKTPPTATCVIRGQPLLTPVSTVSDAGIATIQALVDSCCYRVDEPEVAHAMETIRSYITMNDMSLLPALVTLQKGLAAIAANRRPKQQPSDSQHTTAPVSLTATLSSTFPDIIEQQASVTVSPATSSTNAVLGVGTMSLNGCSISPTITTTTATGTLKGGAISGQTSF</sequence>
<name>A0A183UIN9_TOXCA</name>
<feature type="region of interest" description="Disordered" evidence="3">
    <location>
        <begin position="1"/>
        <end position="59"/>
    </location>
</feature>
<feature type="compositionally biased region" description="Basic and acidic residues" evidence="3">
    <location>
        <begin position="99"/>
        <end position="114"/>
    </location>
</feature>
<protein>
    <submittedName>
        <fullName evidence="7">HTH CENPB-type domain-containing protein</fullName>
    </submittedName>
</protein>
<dbReference type="InterPro" id="IPR009057">
    <property type="entry name" value="Homeodomain-like_sf"/>
</dbReference>